<dbReference type="OrthoDB" id="9801912at2"/>
<dbReference type="PANTHER" id="PTHR30290">
    <property type="entry name" value="PERIPLASMIC BINDING COMPONENT OF ABC TRANSPORTER"/>
    <property type="match status" value="1"/>
</dbReference>
<gene>
    <name evidence="6" type="ORF">GH975_05640</name>
</gene>
<dbReference type="KEGG" id="llp:GH975_05640"/>
<dbReference type="Gene3D" id="3.10.105.10">
    <property type="entry name" value="Dipeptide-binding Protein, Domain 3"/>
    <property type="match status" value="1"/>
</dbReference>
<dbReference type="PIRSF" id="PIRSF002741">
    <property type="entry name" value="MppA"/>
    <property type="match status" value="1"/>
</dbReference>
<organism evidence="6 7">
    <name type="scientific">Litorivicinus lipolyticus</name>
    <dbReference type="NCBI Taxonomy" id="418701"/>
    <lineage>
        <taxon>Bacteria</taxon>
        <taxon>Pseudomonadati</taxon>
        <taxon>Pseudomonadota</taxon>
        <taxon>Gammaproteobacteria</taxon>
        <taxon>Oceanospirillales</taxon>
        <taxon>Litorivicinaceae</taxon>
        <taxon>Litorivicinus</taxon>
    </lineage>
</organism>
<dbReference type="SUPFAM" id="SSF53850">
    <property type="entry name" value="Periplasmic binding protein-like II"/>
    <property type="match status" value="1"/>
</dbReference>
<dbReference type="RefSeq" id="WP_153713585.1">
    <property type="nucleotide sequence ID" value="NZ_CP045871.1"/>
</dbReference>
<dbReference type="PANTHER" id="PTHR30290:SF9">
    <property type="entry name" value="OLIGOPEPTIDE-BINDING PROTEIN APPA"/>
    <property type="match status" value="1"/>
</dbReference>
<dbReference type="InterPro" id="IPR030678">
    <property type="entry name" value="Peptide/Ni-bd"/>
</dbReference>
<comment type="similarity">
    <text evidence="1">Belongs to the bacterial solute-binding protein 5 family.</text>
</comment>
<dbReference type="GO" id="GO:0030288">
    <property type="term" value="C:outer membrane-bounded periplasmic space"/>
    <property type="evidence" value="ECO:0007669"/>
    <property type="project" value="UniProtKB-ARBA"/>
</dbReference>
<dbReference type="CDD" id="cd08498">
    <property type="entry name" value="PBP2_NikA_DppA_OppA_like_2"/>
    <property type="match status" value="1"/>
</dbReference>
<proteinExistence type="inferred from homology"/>
<keyword evidence="2" id="KW-0813">Transport</keyword>
<dbReference type="EMBL" id="CP045871">
    <property type="protein sequence ID" value="QGG80081.1"/>
    <property type="molecule type" value="Genomic_DNA"/>
</dbReference>
<dbReference type="InterPro" id="IPR039424">
    <property type="entry name" value="SBP_5"/>
</dbReference>
<protein>
    <submittedName>
        <fullName evidence="6">ABC transporter substrate-binding protein</fullName>
    </submittedName>
</protein>
<dbReference type="Gene3D" id="3.90.76.10">
    <property type="entry name" value="Dipeptide-binding Protein, Domain 1"/>
    <property type="match status" value="1"/>
</dbReference>
<reference evidence="6 7" key="1">
    <citation type="submission" date="2019-11" db="EMBL/GenBank/DDBJ databases">
        <authorList>
            <person name="Khan S.A."/>
            <person name="Jeon C.O."/>
            <person name="Chun B.H."/>
        </authorList>
    </citation>
    <scope>NUCLEOTIDE SEQUENCE [LARGE SCALE GENOMIC DNA]</scope>
    <source>
        <strain evidence="6 7">IMCC 1097</strain>
    </source>
</reference>
<dbReference type="GO" id="GO:0043190">
    <property type="term" value="C:ATP-binding cassette (ABC) transporter complex"/>
    <property type="evidence" value="ECO:0007669"/>
    <property type="project" value="InterPro"/>
</dbReference>
<dbReference type="Proteomes" id="UP000388235">
    <property type="component" value="Chromosome"/>
</dbReference>
<evidence type="ECO:0000256" key="4">
    <source>
        <dbReference type="SAM" id="SignalP"/>
    </source>
</evidence>
<dbReference type="InterPro" id="IPR000914">
    <property type="entry name" value="SBP_5_dom"/>
</dbReference>
<dbReference type="GO" id="GO:0015833">
    <property type="term" value="P:peptide transport"/>
    <property type="evidence" value="ECO:0007669"/>
    <property type="project" value="TreeGrafter"/>
</dbReference>
<name>A0A5Q2QCN1_9GAMM</name>
<dbReference type="Pfam" id="PF00496">
    <property type="entry name" value="SBP_bac_5"/>
    <property type="match status" value="1"/>
</dbReference>
<feature type="domain" description="Solute-binding protein family 5" evidence="5">
    <location>
        <begin position="66"/>
        <end position="444"/>
    </location>
</feature>
<evidence type="ECO:0000259" key="5">
    <source>
        <dbReference type="Pfam" id="PF00496"/>
    </source>
</evidence>
<keyword evidence="7" id="KW-1185">Reference proteome</keyword>
<dbReference type="Gene3D" id="3.40.190.10">
    <property type="entry name" value="Periplasmic binding protein-like II"/>
    <property type="match status" value="1"/>
</dbReference>
<evidence type="ECO:0000256" key="2">
    <source>
        <dbReference type="ARBA" id="ARBA00022448"/>
    </source>
</evidence>
<accession>A0A5Q2QCN1</accession>
<keyword evidence="3 4" id="KW-0732">Signal</keyword>
<evidence type="ECO:0000313" key="6">
    <source>
        <dbReference type="EMBL" id="QGG80081.1"/>
    </source>
</evidence>
<dbReference type="AlphaFoldDB" id="A0A5Q2QCN1"/>
<evidence type="ECO:0000256" key="3">
    <source>
        <dbReference type="ARBA" id="ARBA00022729"/>
    </source>
</evidence>
<feature type="chain" id="PRO_5024383404" evidence="4">
    <location>
        <begin position="24"/>
        <end position="527"/>
    </location>
</feature>
<evidence type="ECO:0000313" key="7">
    <source>
        <dbReference type="Proteomes" id="UP000388235"/>
    </source>
</evidence>
<feature type="signal peptide" evidence="4">
    <location>
        <begin position="1"/>
        <end position="23"/>
    </location>
</feature>
<sequence length="527" mass="57672">MLKRQIAAAVALSALAAAPLAMAETLRWARSGDSLTMDPHAQNEGTTHTLAHQIYEPLLQRDMAGQIIPALATSWATLPGNPNVWRLELREGVKFHGGEDFTSEDAVFSINRAMMETSDMKGLLTSIKSVSAPSKFAVDIETNGANPLLINNLTNLFMMDKGWTEANGSVTPQDFANGETTFASSNTNGTGAFELVSRTPDERTVLTANPNYWGKGQFPLEVTEVIFTPIQSAATRVAALLSGEVDFVQDAPVQDLKRVDSADGLRVATAAQNRVIFFGMNQGKADLETDNVDGANPFADRRVREAMNMAINRSAIQQVVMRGQSDPTGVIMPPFVNGWTAELGQVPANDMNKAKGLMAEAGYGDGFSITLNCPNDRYINDEAICQAAVGMLGQIGVKVNLDAKPKAQHFPLIQNKTTEFYMLGWGVPTFDSHYIFNFLAHTSEGDRGPWNNTGYSNASVDSMIVSLESETDLAARDATIGKIWKQLQEDILYLPVHNQVLNWSMRDDIKFDVQPEDQPHFKFLSFN</sequence>
<dbReference type="GO" id="GO:1904680">
    <property type="term" value="F:peptide transmembrane transporter activity"/>
    <property type="evidence" value="ECO:0007669"/>
    <property type="project" value="TreeGrafter"/>
</dbReference>
<evidence type="ECO:0000256" key="1">
    <source>
        <dbReference type="ARBA" id="ARBA00005695"/>
    </source>
</evidence>